<evidence type="ECO:0000313" key="3">
    <source>
        <dbReference type="Proteomes" id="UP001642409"/>
    </source>
</evidence>
<reference evidence="2 3" key="2">
    <citation type="submission" date="2024-07" db="EMBL/GenBank/DDBJ databases">
        <authorList>
            <person name="Akdeniz Z."/>
        </authorList>
    </citation>
    <scope>NUCLEOTIDE SEQUENCE [LARGE SCALE GENOMIC DNA]</scope>
</reference>
<accession>A0AA86UJV5</accession>
<name>A0AA86UJV5_9EUKA</name>
<keyword evidence="3" id="KW-1185">Reference proteome</keyword>
<evidence type="ECO:0000313" key="2">
    <source>
        <dbReference type="EMBL" id="CAL6013574.1"/>
    </source>
</evidence>
<organism evidence="1">
    <name type="scientific">Hexamita inflata</name>
    <dbReference type="NCBI Taxonomy" id="28002"/>
    <lineage>
        <taxon>Eukaryota</taxon>
        <taxon>Metamonada</taxon>
        <taxon>Diplomonadida</taxon>
        <taxon>Hexamitidae</taxon>
        <taxon>Hexamitinae</taxon>
        <taxon>Hexamita</taxon>
    </lineage>
</organism>
<dbReference type="EMBL" id="CATOUU010000703">
    <property type="protein sequence ID" value="CAI9942478.1"/>
    <property type="molecule type" value="Genomic_DNA"/>
</dbReference>
<evidence type="ECO:0000313" key="1">
    <source>
        <dbReference type="EMBL" id="CAI9942478.1"/>
    </source>
</evidence>
<comment type="caution">
    <text evidence="1">The sequence shown here is derived from an EMBL/GenBank/DDBJ whole genome shotgun (WGS) entry which is preliminary data.</text>
</comment>
<sequence length="143" mass="16887">MLLILNQVYFIAVCSRDQLFFFLKRVLIPLNFNRSLALFHLQLARCKLLVPVYHVINAREHSGDRLDILYRTNWLLFIISYANILNRLSFQPKLRIHWSVQSLVSETSYANFNMKQALSSLINLICNIIYQDKIRDEGQRLSN</sequence>
<reference evidence="1" key="1">
    <citation type="submission" date="2023-06" db="EMBL/GenBank/DDBJ databases">
        <authorList>
            <person name="Kurt Z."/>
        </authorList>
    </citation>
    <scope>NUCLEOTIDE SEQUENCE</scope>
</reference>
<proteinExistence type="predicted"/>
<gene>
    <name evidence="2" type="ORF">HINF_LOCUS23849</name>
    <name evidence="1" type="ORF">HINF_LOCUS30123</name>
</gene>
<dbReference type="Proteomes" id="UP001642409">
    <property type="component" value="Unassembled WGS sequence"/>
</dbReference>
<protein>
    <submittedName>
        <fullName evidence="2">Hypothetical_protein</fullName>
    </submittedName>
</protein>
<dbReference type="EMBL" id="CAXDID020000069">
    <property type="protein sequence ID" value="CAL6013574.1"/>
    <property type="molecule type" value="Genomic_DNA"/>
</dbReference>
<dbReference type="AlphaFoldDB" id="A0AA86UJV5"/>